<evidence type="ECO:0000256" key="1">
    <source>
        <dbReference type="SAM" id="SignalP"/>
    </source>
</evidence>
<name>A0AAE2SDG5_9BACT</name>
<dbReference type="NCBIfam" id="TIGR02595">
    <property type="entry name" value="PEP_CTERM"/>
    <property type="match status" value="1"/>
</dbReference>
<dbReference type="Proteomes" id="UP000634206">
    <property type="component" value="Unassembled WGS sequence"/>
</dbReference>
<keyword evidence="4" id="KW-1185">Reference proteome</keyword>
<organism evidence="3 4">
    <name type="scientific">Oceaniferula flava</name>
    <dbReference type="NCBI Taxonomy" id="2800421"/>
    <lineage>
        <taxon>Bacteria</taxon>
        <taxon>Pseudomonadati</taxon>
        <taxon>Verrucomicrobiota</taxon>
        <taxon>Verrucomicrobiia</taxon>
        <taxon>Verrucomicrobiales</taxon>
        <taxon>Verrucomicrobiaceae</taxon>
        <taxon>Oceaniferula</taxon>
    </lineage>
</organism>
<accession>A0AAE2SDG5</accession>
<comment type="caution">
    <text evidence="3">The sequence shown here is derived from an EMBL/GenBank/DDBJ whole genome shotgun (WGS) entry which is preliminary data.</text>
</comment>
<dbReference type="Pfam" id="PF07589">
    <property type="entry name" value="PEP-CTERM"/>
    <property type="match status" value="1"/>
</dbReference>
<evidence type="ECO:0000259" key="2">
    <source>
        <dbReference type="Pfam" id="PF07589"/>
    </source>
</evidence>
<evidence type="ECO:0000313" key="4">
    <source>
        <dbReference type="Proteomes" id="UP000634206"/>
    </source>
</evidence>
<feature type="chain" id="PRO_5042014396" evidence="1">
    <location>
        <begin position="19"/>
        <end position="218"/>
    </location>
</feature>
<keyword evidence="1" id="KW-0732">Signal</keyword>
<dbReference type="InterPro" id="IPR013424">
    <property type="entry name" value="Ice-binding_C"/>
</dbReference>
<proteinExistence type="predicted"/>
<dbReference type="RefSeq" id="WP_309489583.1">
    <property type="nucleotide sequence ID" value="NZ_JAENIG010000004.1"/>
</dbReference>
<feature type="signal peptide" evidence="1">
    <location>
        <begin position="1"/>
        <end position="18"/>
    </location>
</feature>
<gene>
    <name evidence="3" type="ORF">JIN83_08370</name>
</gene>
<feature type="domain" description="Ice-binding protein C-terminal" evidence="2">
    <location>
        <begin position="196"/>
        <end position="218"/>
    </location>
</feature>
<reference evidence="3" key="1">
    <citation type="submission" date="2021-01" db="EMBL/GenBank/DDBJ databases">
        <title>Modified the classification status of verrucomicrobia.</title>
        <authorList>
            <person name="Feng X."/>
        </authorList>
    </citation>
    <scope>NUCLEOTIDE SEQUENCE</scope>
    <source>
        <strain evidence="3">5K15</strain>
    </source>
</reference>
<evidence type="ECO:0000313" key="3">
    <source>
        <dbReference type="EMBL" id="MBK1854972.1"/>
    </source>
</evidence>
<protein>
    <submittedName>
        <fullName evidence="3">PEP-CTERM sorting domain-containing protein</fullName>
    </submittedName>
</protein>
<dbReference type="EMBL" id="JAENIG010000004">
    <property type="protein sequence ID" value="MBK1854972.1"/>
    <property type="molecule type" value="Genomic_DNA"/>
</dbReference>
<dbReference type="AlphaFoldDB" id="A0AAE2SDG5"/>
<sequence length="218" mass="23257">MKLNIFLFLAAASLSANAATVDTTLGSYAGGNSNTWQTTMGVGDDTSFSSQVSTWGWEALDLNSSGGTGWRHTSQWLELTLTEDAIVTINISNDPTETIAVGTQELFPSFTIYSGFNNENATQAHTYNNRADTTLSGAADPLIYLNHVANSTEDSINVSYSLAAGDYTFAIGGFAEEVEGVDSVNRTYFASVTTTAVPEPSSLLLLGLSSLGLLRRRR</sequence>